<dbReference type="SUPFAM" id="SSF53254">
    <property type="entry name" value="Phosphoglycerate mutase-like"/>
    <property type="match status" value="1"/>
</dbReference>
<dbReference type="InterPro" id="IPR013078">
    <property type="entry name" value="His_Pase_superF_clade-1"/>
</dbReference>
<evidence type="ECO:0000256" key="1">
    <source>
        <dbReference type="ARBA" id="ARBA00023152"/>
    </source>
</evidence>
<keyword evidence="5" id="KW-1185">Reference proteome</keyword>
<gene>
    <name evidence="4" type="ORF">KSB_07980</name>
</gene>
<reference evidence="4 5" key="1">
    <citation type="journal article" date="2021" name="Int. J. Syst. Evol. Microbiol.">
        <title>Reticulibacter mediterranei gen. nov., sp. nov., within the new family Reticulibacteraceae fam. nov., and Ktedonospora formicarum gen. nov., sp. nov., Ktedonobacter robiniae sp. nov., Dictyobacter formicarum sp. nov. and Dictyobacter arantiisoli sp. nov., belonging to the class Ktedonobacteria.</title>
        <authorList>
            <person name="Yabe S."/>
            <person name="Zheng Y."/>
            <person name="Wang C.M."/>
            <person name="Sakai Y."/>
            <person name="Abe K."/>
            <person name="Yokota A."/>
            <person name="Donadio S."/>
            <person name="Cavaletti L."/>
            <person name="Monciardini P."/>
        </authorList>
    </citation>
    <scope>NUCLEOTIDE SEQUENCE [LARGE SCALE GENOMIC DNA]</scope>
    <source>
        <strain evidence="4 5">SOSP1-30</strain>
    </source>
</reference>
<feature type="compositionally biased region" description="Pro residues" evidence="3">
    <location>
        <begin position="242"/>
        <end position="251"/>
    </location>
</feature>
<keyword evidence="2" id="KW-0413">Isomerase</keyword>
<dbReference type="PANTHER" id="PTHR48100">
    <property type="entry name" value="BROAD-SPECIFICITY PHOSPHATASE YOR283W-RELATED"/>
    <property type="match status" value="1"/>
</dbReference>
<dbReference type="InterPro" id="IPR001345">
    <property type="entry name" value="PG/BPGM_mutase_AS"/>
</dbReference>
<organism evidence="4 5">
    <name type="scientific">Ktedonobacter robiniae</name>
    <dbReference type="NCBI Taxonomy" id="2778365"/>
    <lineage>
        <taxon>Bacteria</taxon>
        <taxon>Bacillati</taxon>
        <taxon>Chloroflexota</taxon>
        <taxon>Ktedonobacteria</taxon>
        <taxon>Ktedonobacterales</taxon>
        <taxon>Ktedonobacteraceae</taxon>
        <taxon>Ktedonobacter</taxon>
    </lineage>
</organism>
<sequence length="269" mass="30140">MLQVLWLMLKVQIRFLCWRWRLWRRMHGMKEESTQDSMKRTLLIVRHGQTTWNTEHRLPGLLPGVALNETGRKQAARLAEALSVMPISAIISSPLERARDTAAYLAQGRDIPVQIESDLVDTDVGPWAGRVISELSKEDSAWQAYVKDPTTAPEGVETFPHVQQRVVAAIERWLAQDNLGTHPVFVAHADVIKLLLAYYMGLETRRAGSLHIDNASVSLIELDKDQPPHVVAMGWNPQPGWLKPPAPPAPAPQESTPSNHAQEIGEQKT</sequence>
<evidence type="ECO:0008006" key="6">
    <source>
        <dbReference type="Google" id="ProtNLM"/>
    </source>
</evidence>
<evidence type="ECO:0000313" key="4">
    <source>
        <dbReference type="EMBL" id="GHO52323.1"/>
    </source>
</evidence>
<dbReference type="SMART" id="SM00855">
    <property type="entry name" value="PGAM"/>
    <property type="match status" value="1"/>
</dbReference>
<dbReference type="InterPro" id="IPR029033">
    <property type="entry name" value="His_PPase_superfam"/>
</dbReference>
<dbReference type="RefSeq" id="WP_201369242.1">
    <property type="nucleotide sequence ID" value="NZ_BNJG01000001.1"/>
</dbReference>
<keyword evidence="1" id="KW-0324">Glycolysis</keyword>
<dbReference type="Gene3D" id="3.40.50.1240">
    <property type="entry name" value="Phosphoglycerate mutase-like"/>
    <property type="match status" value="1"/>
</dbReference>
<dbReference type="EMBL" id="BNJG01000001">
    <property type="protein sequence ID" value="GHO52323.1"/>
    <property type="molecule type" value="Genomic_DNA"/>
</dbReference>
<evidence type="ECO:0000256" key="3">
    <source>
        <dbReference type="SAM" id="MobiDB-lite"/>
    </source>
</evidence>
<feature type="region of interest" description="Disordered" evidence="3">
    <location>
        <begin position="235"/>
        <end position="269"/>
    </location>
</feature>
<protein>
    <recommendedName>
        <fullName evidence="6">Histidine phosphatase family protein</fullName>
    </recommendedName>
</protein>
<evidence type="ECO:0000313" key="5">
    <source>
        <dbReference type="Proteomes" id="UP000654345"/>
    </source>
</evidence>
<dbReference type="PROSITE" id="PS00175">
    <property type="entry name" value="PG_MUTASE"/>
    <property type="match status" value="1"/>
</dbReference>
<dbReference type="InterPro" id="IPR050275">
    <property type="entry name" value="PGM_Phosphatase"/>
</dbReference>
<name>A0ABQ3UI24_9CHLR</name>
<proteinExistence type="predicted"/>
<dbReference type="PANTHER" id="PTHR48100:SF1">
    <property type="entry name" value="HISTIDINE PHOSPHATASE FAMILY PROTEIN-RELATED"/>
    <property type="match status" value="1"/>
</dbReference>
<accession>A0ABQ3UI24</accession>
<dbReference type="Proteomes" id="UP000654345">
    <property type="component" value="Unassembled WGS sequence"/>
</dbReference>
<comment type="caution">
    <text evidence="4">The sequence shown here is derived from an EMBL/GenBank/DDBJ whole genome shotgun (WGS) entry which is preliminary data.</text>
</comment>
<evidence type="ECO:0000256" key="2">
    <source>
        <dbReference type="ARBA" id="ARBA00023235"/>
    </source>
</evidence>
<dbReference type="CDD" id="cd07067">
    <property type="entry name" value="HP_PGM_like"/>
    <property type="match status" value="1"/>
</dbReference>
<dbReference type="Pfam" id="PF00300">
    <property type="entry name" value="His_Phos_1"/>
    <property type="match status" value="1"/>
</dbReference>